<reference evidence="1 2" key="1">
    <citation type="submission" date="2019-03" db="EMBL/GenBank/DDBJ databases">
        <title>Genomics of glacier-inhabiting Cryobacterium strains.</title>
        <authorList>
            <person name="Liu Q."/>
            <person name="Xin Y.-H."/>
        </authorList>
    </citation>
    <scope>NUCLEOTIDE SEQUENCE [LARGE SCALE GENOMIC DNA]</scope>
    <source>
        <strain evidence="2">TMT1-22</strain>
    </source>
</reference>
<proteinExistence type="predicted"/>
<dbReference type="RefSeq" id="WP_134368153.1">
    <property type="nucleotide sequence ID" value="NZ_SOFY01000077.1"/>
</dbReference>
<keyword evidence="2" id="KW-1185">Reference proteome</keyword>
<dbReference type="Gene3D" id="3.40.50.880">
    <property type="match status" value="1"/>
</dbReference>
<dbReference type="PANTHER" id="PTHR43235">
    <property type="entry name" value="GLUTAMINE AMIDOTRANSFERASE PB2B2.05-RELATED"/>
    <property type="match status" value="1"/>
</dbReference>
<evidence type="ECO:0000313" key="1">
    <source>
        <dbReference type="EMBL" id="TFC42501.1"/>
    </source>
</evidence>
<organism evidence="1 2">
    <name type="scientific">Cryobacterium shii</name>
    <dbReference type="NCBI Taxonomy" id="1259235"/>
    <lineage>
        <taxon>Bacteria</taxon>
        <taxon>Bacillati</taxon>
        <taxon>Actinomycetota</taxon>
        <taxon>Actinomycetes</taxon>
        <taxon>Micrococcales</taxon>
        <taxon>Microbacteriaceae</taxon>
        <taxon>Cryobacterium</taxon>
    </lineage>
</organism>
<dbReference type="Pfam" id="PF07722">
    <property type="entry name" value="Peptidase_C26"/>
    <property type="match status" value="1"/>
</dbReference>
<dbReference type="SUPFAM" id="SSF52317">
    <property type="entry name" value="Class I glutamine amidotransferase-like"/>
    <property type="match status" value="1"/>
</dbReference>
<keyword evidence="1" id="KW-0315">Glutamine amidotransferase</keyword>
<accession>A0AAQ2C4E5</accession>
<comment type="caution">
    <text evidence="1">The sequence shown here is derived from an EMBL/GenBank/DDBJ whole genome shotgun (WGS) entry which is preliminary data.</text>
</comment>
<dbReference type="AlphaFoldDB" id="A0AAQ2C4E5"/>
<gene>
    <name evidence="1" type="ORF">E3O49_14220</name>
</gene>
<protein>
    <submittedName>
        <fullName evidence="1">Glutamine amidotransferase</fullName>
    </submittedName>
</protein>
<dbReference type="Proteomes" id="UP000297403">
    <property type="component" value="Unassembled WGS sequence"/>
</dbReference>
<dbReference type="InterPro" id="IPR011697">
    <property type="entry name" value="Peptidase_C26"/>
</dbReference>
<dbReference type="PANTHER" id="PTHR43235:SF1">
    <property type="entry name" value="GLUTAMINE AMIDOTRANSFERASE PB2B2.05-RELATED"/>
    <property type="match status" value="1"/>
</dbReference>
<dbReference type="GO" id="GO:0016811">
    <property type="term" value="F:hydrolase activity, acting on carbon-nitrogen (but not peptide) bonds, in linear amides"/>
    <property type="evidence" value="ECO:0007669"/>
    <property type="project" value="InterPro"/>
</dbReference>
<sequence>MTSAFSSPPYPASAPASAPRLAVVEVTRHRPDLPEYHAKVQVLIGNAVTAGERGGWQVTRVAAADLTTPELLTATDACDAILIMGGEDIAPRFYGGYTGYEGETRHYETADAGQIALVRRALDRGTPLLGICRGLQIINVALGGTIVQHIEDGIHRNVGVPIDRILSEHPVRLIAGSTLQGSLRATRISVQSAHHQCVGRLGEGLSPAGVAPDGLVEAIEHASAPITGVQWHPEAPDSPAEQLPLLLAALQTQLAPARVAEQLAA</sequence>
<dbReference type="PROSITE" id="PS51273">
    <property type="entry name" value="GATASE_TYPE_1"/>
    <property type="match status" value="1"/>
</dbReference>
<dbReference type="EMBL" id="SOFY01000077">
    <property type="protein sequence ID" value="TFC42501.1"/>
    <property type="molecule type" value="Genomic_DNA"/>
</dbReference>
<dbReference type="InterPro" id="IPR029062">
    <property type="entry name" value="Class_I_gatase-like"/>
</dbReference>
<dbReference type="GO" id="GO:0005829">
    <property type="term" value="C:cytosol"/>
    <property type="evidence" value="ECO:0007669"/>
    <property type="project" value="TreeGrafter"/>
</dbReference>
<name>A0AAQ2C4E5_9MICO</name>
<dbReference type="InterPro" id="IPR044668">
    <property type="entry name" value="PuuD-like"/>
</dbReference>
<evidence type="ECO:0000313" key="2">
    <source>
        <dbReference type="Proteomes" id="UP000297403"/>
    </source>
</evidence>